<feature type="region of interest" description="Disordered" evidence="1">
    <location>
        <begin position="214"/>
        <end position="260"/>
    </location>
</feature>
<dbReference type="RefSeq" id="WP_387909257.1">
    <property type="nucleotide sequence ID" value="NZ_JBIBEG010000022.1"/>
</dbReference>
<feature type="compositionally biased region" description="Polar residues" evidence="1">
    <location>
        <begin position="1"/>
        <end position="13"/>
    </location>
</feature>
<reference evidence="3 4" key="1">
    <citation type="submission" date="2024-10" db="EMBL/GenBank/DDBJ databases">
        <title>The Natural Products Discovery Center: Release of the First 8490 Sequenced Strains for Exploring Actinobacteria Biosynthetic Diversity.</title>
        <authorList>
            <person name="Kalkreuter E."/>
            <person name="Kautsar S.A."/>
            <person name="Yang D."/>
            <person name="Bader C.D."/>
            <person name="Teijaro C.N."/>
            <person name="Fluegel L."/>
            <person name="Davis C.M."/>
            <person name="Simpson J.R."/>
            <person name="Lauterbach L."/>
            <person name="Steele A.D."/>
            <person name="Gui C."/>
            <person name="Meng S."/>
            <person name="Li G."/>
            <person name="Viehrig K."/>
            <person name="Ye F."/>
            <person name="Su P."/>
            <person name="Kiefer A.F."/>
            <person name="Nichols A."/>
            <person name="Cepeda A.J."/>
            <person name="Yan W."/>
            <person name="Fan B."/>
            <person name="Jiang Y."/>
            <person name="Adhikari A."/>
            <person name="Zheng C.-J."/>
            <person name="Schuster L."/>
            <person name="Cowan T.M."/>
            <person name="Smanski M.J."/>
            <person name="Chevrette M.G."/>
            <person name="De Carvalho L.P.S."/>
            <person name="Shen B."/>
        </authorList>
    </citation>
    <scope>NUCLEOTIDE SEQUENCE [LARGE SCALE GENOMIC DNA]</scope>
    <source>
        <strain evidence="3 4">NPDC012540</strain>
    </source>
</reference>
<sequence>MSENFSGVPTASSDVFGVKGVSAEGTGPDSAREAGPLRPDGWLRMVDPLWLGEGEPPEWAVVGWWRSGAHGEIVEWQDNPDYQPSPGALDWPEPEDEVDRAVQLAATGYGSSEAVPRALLNHEVAVLTGPGGRLLAATSPDGTPVVPVFTSPVYLHTCGRWGYELRRVDASFLEEVEDGHLLYLNPSGPVSVMVEPAAVREVLAALPAPEPVATTGFDLPSTSETGMRSVQGAGEPDGAGGAHSVPADQWRAPAAEPPRV</sequence>
<dbReference type="InterPro" id="IPR009839">
    <property type="entry name" value="SseB_N"/>
</dbReference>
<feature type="domain" description="SseB protein N-terminal" evidence="2">
    <location>
        <begin position="101"/>
        <end position="200"/>
    </location>
</feature>
<accession>A0ABW6XGP0</accession>
<dbReference type="InterPro" id="IPR047659">
    <property type="entry name" value="T7SS_assoc"/>
</dbReference>
<dbReference type="Proteomes" id="UP001602322">
    <property type="component" value="Unassembled WGS sequence"/>
</dbReference>
<evidence type="ECO:0000256" key="1">
    <source>
        <dbReference type="SAM" id="MobiDB-lite"/>
    </source>
</evidence>
<name>A0ABW6XGP0_9ACTN</name>
<evidence type="ECO:0000313" key="3">
    <source>
        <dbReference type="EMBL" id="MFF5900928.1"/>
    </source>
</evidence>
<protein>
    <submittedName>
        <fullName evidence="3">Type VII secretion system-associated protein</fullName>
    </submittedName>
</protein>
<feature type="region of interest" description="Disordered" evidence="1">
    <location>
        <begin position="1"/>
        <end position="38"/>
    </location>
</feature>
<organism evidence="3 4">
    <name type="scientific">Streptomyces argenteolus</name>
    <dbReference type="NCBI Taxonomy" id="67274"/>
    <lineage>
        <taxon>Bacteria</taxon>
        <taxon>Bacillati</taxon>
        <taxon>Actinomycetota</taxon>
        <taxon>Actinomycetes</taxon>
        <taxon>Kitasatosporales</taxon>
        <taxon>Streptomycetaceae</taxon>
        <taxon>Streptomyces</taxon>
    </lineage>
</organism>
<evidence type="ECO:0000313" key="4">
    <source>
        <dbReference type="Proteomes" id="UP001602322"/>
    </source>
</evidence>
<comment type="caution">
    <text evidence="3">The sequence shown here is derived from an EMBL/GenBank/DDBJ whole genome shotgun (WGS) entry which is preliminary data.</text>
</comment>
<dbReference type="EMBL" id="JBIBEG010000022">
    <property type="protein sequence ID" value="MFF5900928.1"/>
    <property type="molecule type" value="Genomic_DNA"/>
</dbReference>
<gene>
    <name evidence="3" type="ORF">ACFY8O_34140</name>
</gene>
<proteinExistence type="predicted"/>
<keyword evidence="4" id="KW-1185">Reference proteome</keyword>
<dbReference type="Pfam" id="PF07179">
    <property type="entry name" value="SseB"/>
    <property type="match status" value="1"/>
</dbReference>
<dbReference type="NCBIfam" id="NF033532">
    <property type="entry name" value="lone7para_assoc"/>
    <property type="match status" value="1"/>
</dbReference>
<evidence type="ECO:0000259" key="2">
    <source>
        <dbReference type="Pfam" id="PF07179"/>
    </source>
</evidence>